<dbReference type="Proteomes" id="UP001189429">
    <property type="component" value="Unassembled WGS sequence"/>
</dbReference>
<organism evidence="2 3">
    <name type="scientific">Prorocentrum cordatum</name>
    <dbReference type="NCBI Taxonomy" id="2364126"/>
    <lineage>
        <taxon>Eukaryota</taxon>
        <taxon>Sar</taxon>
        <taxon>Alveolata</taxon>
        <taxon>Dinophyceae</taxon>
        <taxon>Prorocentrales</taxon>
        <taxon>Prorocentraceae</taxon>
        <taxon>Prorocentrum</taxon>
    </lineage>
</organism>
<evidence type="ECO:0000313" key="2">
    <source>
        <dbReference type="EMBL" id="CAK0826039.1"/>
    </source>
</evidence>
<gene>
    <name evidence="2" type="ORF">PCOR1329_LOCUS26002</name>
</gene>
<name>A0ABN9S6U7_9DINO</name>
<proteinExistence type="predicted"/>
<feature type="non-terminal residue" evidence="2">
    <location>
        <position position="1"/>
    </location>
</feature>
<evidence type="ECO:0000313" key="3">
    <source>
        <dbReference type="Proteomes" id="UP001189429"/>
    </source>
</evidence>
<feature type="non-terminal residue" evidence="2">
    <location>
        <position position="270"/>
    </location>
</feature>
<reference evidence="2" key="1">
    <citation type="submission" date="2023-10" db="EMBL/GenBank/DDBJ databases">
        <authorList>
            <person name="Chen Y."/>
            <person name="Shah S."/>
            <person name="Dougan E. K."/>
            <person name="Thang M."/>
            <person name="Chan C."/>
        </authorList>
    </citation>
    <scope>NUCLEOTIDE SEQUENCE [LARGE SCALE GENOMIC DNA]</scope>
</reference>
<protein>
    <submittedName>
        <fullName evidence="2">Uncharacterized protein</fullName>
    </submittedName>
</protein>
<comment type="caution">
    <text evidence="2">The sequence shown here is derived from an EMBL/GenBank/DDBJ whole genome shotgun (WGS) entry which is preliminary data.</text>
</comment>
<dbReference type="EMBL" id="CAUYUJ010009169">
    <property type="protein sequence ID" value="CAK0826039.1"/>
    <property type="molecule type" value="Genomic_DNA"/>
</dbReference>
<sequence length="270" mass="29346">GKSATRGAAFRKLSAAEQAAKLRERASASQNKDTISKIIQLMDDKPELLEILKRSIESEGIDFKDVVVKSKRSASKEQLAMEHAASPDGKGPGGDGDAASVKGPLATALPTSRHRPSAAIHDPDPKNWAPHKYTRIDNSSEAFIKELLEYVEPVTYSKAACGVLRGKKEDKMTTLCEHFEFTTGESYSIQLIGNMRHISHVEGPPEAVQLAERQANDKYHIVPAKDMLTFSDGSLIDLEGLSLIMNYSTSKAKIASTHTSSTVDVNKLGN</sequence>
<keyword evidence="3" id="KW-1185">Reference proteome</keyword>
<feature type="region of interest" description="Disordered" evidence="1">
    <location>
        <begin position="77"/>
        <end position="132"/>
    </location>
</feature>
<evidence type="ECO:0000256" key="1">
    <source>
        <dbReference type="SAM" id="MobiDB-lite"/>
    </source>
</evidence>
<accession>A0ABN9S6U7</accession>